<accession>A0A411HB85</accession>
<evidence type="ECO:0000256" key="1">
    <source>
        <dbReference type="SAM" id="Coils"/>
    </source>
</evidence>
<feature type="compositionally biased region" description="Pro residues" evidence="2">
    <location>
        <begin position="424"/>
        <end position="445"/>
    </location>
</feature>
<sequence length="1043" mass="118516">MEAMINTNLKMLSSFQRCYDQYINLLILQANRMKPVEWADVYNVMNISRDLKLISSDLNTAYKKYIIKYTKKLDQLNRRRNINFNDTTYNSINQMKELRDSMAKGVLDRDYKKLIESYNNVILTIQKSISEHAKLSRLTPETIKPDKQIKMNPREVSDLSDMLMTLNHTIQVLVDSQYRPRTERDDDREYGSVCNTRADAAADDISMNNDFAWDDDDILYDNEAVEELRSEDSIKTQYLEIEKLLRDVLNNQAIELLADPQPDIQTMFNDLEAKIMYKLSSLGHTMSDTGDITMTGEEGYDRAQISDIRNNIDNIHTIINNVQKDMFQLTTNIDQHASSSDGRIERLSEALDSKLTEFMAELLLKFDESIGSFDMARTDLKEIQSTIISKILKAIELNFMNEENIIITLQDAINKYQREGTPPSMTPPPRPPVAPPGVPVLPPPRLQVSPAQLPSSSNPPLHGVPSQYPFHTILPPPGFAAPPHSPQPESPMDTNAMMPPPGSVTSQQYYGSEVIPPPMSEATFTPPPPPMSEATLTPPPLSQHGSEATLTPPPPPSSAMSQYGSESSLPPPPSKLRPPPPPRVSSLALPPPPPMDVSPLPPPPPMSQYGSEASFLSRTEPELAFSPSPPARGLLEKFSKMPSHKEKDMREYFNGPDPDRAQSRYSDATTDRSQSRYSEFTTTTDGSATPTPPNPTNRIMSAFDEYMRTVSRNLIQEMLTEFDKYVKRLNIDFQDSNTAHREQLMHMLAQQESMLGHYRDELSSLINNQNMTMSNIVSAYNGELHKYENELTRLQRLQDERDFQLINYFQENIPPAVTNAMAPILANNLRDIHADLEQIFNEFKYLATAPSAADIQRYETLLDMFRTGFAEITDKIEEEEFQIRQVKEDLEKVTEENKQITKRQTDILERQEDVMTKTKEDIIKANTDLFKTMIEDAYDKLKESIVSRLDGNSAALYNLSDILNNIQIAESETKVMTAETNRMLRDEKANLKYISDELVHINNSIADATRLTDRNAKELQNIYAIVEEFETAVSAPSRKRKRI</sequence>
<feature type="compositionally biased region" description="Pro residues" evidence="2">
    <location>
        <begin position="569"/>
        <end position="606"/>
    </location>
</feature>
<dbReference type="Proteomes" id="UP000682645">
    <property type="component" value="Segment"/>
</dbReference>
<feature type="compositionally biased region" description="Pro residues" evidence="2">
    <location>
        <begin position="474"/>
        <end position="489"/>
    </location>
</feature>
<evidence type="ECO:0000313" key="4">
    <source>
        <dbReference type="Proteomes" id="UP000682645"/>
    </source>
</evidence>
<protein>
    <submittedName>
        <fullName evidence="3">Uncharacterized protein</fullName>
    </submittedName>
</protein>
<feature type="compositionally biased region" description="Polar residues" evidence="2">
    <location>
        <begin position="608"/>
        <end position="617"/>
    </location>
</feature>
<keyword evidence="1" id="KW-0175">Coiled coil</keyword>
<evidence type="ECO:0000256" key="2">
    <source>
        <dbReference type="SAM" id="MobiDB-lite"/>
    </source>
</evidence>
<reference evidence="3" key="1">
    <citation type="journal article" date="2019" name="Sci. Rep.">
        <title>The first clawed lobster virus Homarus gammarus nudivirus (HgNV n. sp.) expands the diversity of the Nudiviridae.</title>
        <authorList>
            <person name="Holt C.C."/>
            <person name="Stone M."/>
            <person name="Bass D."/>
            <person name="Bateman K.S."/>
            <person name="van Aerle R."/>
            <person name="Daniels C.L."/>
            <person name="van der Giezen M."/>
            <person name="Ross S.H."/>
            <person name="Hooper C."/>
            <person name="Stentiford G.D."/>
        </authorList>
    </citation>
    <scope>NUCLEOTIDE SEQUENCE</scope>
    <source>
        <strain evidence="3">52S104HLG2</strain>
    </source>
</reference>
<proteinExistence type="predicted"/>
<feature type="coiled-coil region" evidence="1">
    <location>
        <begin position="869"/>
        <end position="903"/>
    </location>
</feature>
<gene>
    <name evidence="3" type="ORF">HgNV_070</name>
</gene>
<evidence type="ECO:0000313" key="3">
    <source>
        <dbReference type="EMBL" id="QBB28675.1"/>
    </source>
</evidence>
<feature type="compositionally biased region" description="Pro residues" evidence="2">
    <location>
        <begin position="515"/>
        <end position="541"/>
    </location>
</feature>
<keyword evidence="4" id="KW-1185">Reference proteome</keyword>
<organism evidence="3 4">
    <name type="scientific">Homarus gammarus nudivirus</name>
    <dbReference type="NCBI Taxonomy" id="2509616"/>
    <lineage>
        <taxon>Viruses</taxon>
        <taxon>Viruses incertae sedis</taxon>
        <taxon>Naldaviricetes</taxon>
        <taxon>Lefavirales</taxon>
        <taxon>Nudiviridae</taxon>
        <taxon>Gammanudivirus</taxon>
        <taxon>Gammanudivirus hogammari</taxon>
    </lineage>
</organism>
<feature type="compositionally biased region" description="Basic and acidic residues" evidence="2">
    <location>
        <begin position="634"/>
        <end position="662"/>
    </location>
</feature>
<feature type="region of interest" description="Disordered" evidence="2">
    <location>
        <begin position="417"/>
        <end position="697"/>
    </location>
</feature>
<name>A0A411HB85_9VIRU</name>
<dbReference type="EMBL" id="MK439999">
    <property type="protein sequence ID" value="QBB28675.1"/>
    <property type="molecule type" value="Genomic_DNA"/>
</dbReference>